<evidence type="ECO:0000313" key="7">
    <source>
        <dbReference type="Proteomes" id="UP000234560"/>
    </source>
</evidence>
<dbReference type="AlphaFoldDB" id="A0AAF0YTY8"/>
<dbReference type="Proteomes" id="UP000234560">
    <property type="component" value="Chromosome"/>
</dbReference>
<name>A0AAF0YTY8_9CORY</name>
<dbReference type="PANTHER" id="PTHR10363">
    <property type="entry name" value="BLEOMYCIN HYDROLASE"/>
    <property type="match status" value="1"/>
</dbReference>
<evidence type="ECO:0000313" key="6">
    <source>
        <dbReference type="EMBL" id="WOT03314.1"/>
    </source>
</evidence>
<feature type="active site" evidence="5">
    <location>
        <position position="363"/>
    </location>
</feature>
<evidence type="ECO:0000256" key="4">
    <source>
        <dbReference type="PIRNR" id="PIRNR005700"/>
    </source>
</evidence>
<evidence type="ECO:0000256" key="3">
    <source>
        <dbReference type="ARBA" id="ARBA00022807"/>
    </source>
</evidence>
<dbReference type="GO" id="GO:0005737">
    <property type="term" value="C:cytoplasm"/>
    <property type="evidence" value="ECO:0007669"/>
    <property type="project" value="TreeGrafter"/>
</dbReference>
<feature type="active site" evidence="5">
    <location>
        <position position="385"/>
    </location>
</feature>
<gene>
    <name evidence="6" type="ORF">CYJ47_06065</name>
</gene>
<organism evidence="6 7">
    <name type="scientific">Corynebacterium pyruviciproducens</name>
    <dbReference type="NCBI Taxonomy" id="598660"/>
    <lineage>
        <taxon>Bacteria</taxon>
        <taxon>Bacillati</taxon>
        <taxon>Actinomycetota</taxon>
        <taxon>Actinomycetes</taxon>
        <taxon>Mycobacteriales</taxon>
        <taxon>Corynebacteriaceae</taxon>
        <taxon>Corynebacterium</taxon>
    </lineage>
</organism>
<dbReference type="InterPro" id="IPR000169">
    <property type="entry name" value="Pept_cys_AS"/>
</dbReference>
<evidence type="ECO:0000256" key="1">
    <source>
        <dbReference type="ARBA" id="ARBA00022670"/>
    </source>
</evidence>
<evidence type="ECO:0000256" key="2">
    <source>
        <dbReference type="ARBA" id="ARBA00022801"/>
    </source>
</evidence>
<keyword evidence="3 4" id="KW-0788">Thiol protease</keyword>
<protein>
    <recommendedName>
        <fullName evidence="4">Aminopeptidase</fullName>
    </recommendedName>
</protein>
<dbReference type="PANTHER" id="PTHR10363:SF2">
    <property type="entry name" value="BLEOMYCIN HYDROLASE"/>
    <property type="match status" value="1"/>
</dbReference>
<proteinExistence type="inferred from homology"/>
<dbReference type="RefSeq" id="WP_101679032.1">
    <property type="nucleotide sequence ID" value="NZ_CAMYCO010000001.1"/>
</dbReference>
<evidence type="ECO:0000256" key="5">
    <source>
        <dbReference type="PIRSR" id="PIRSR005700-1"/>
    </source>
</evidence>
<reference evidence="6" key="2">
    <citation type="submission" date="2023-10" db="EMBL/GenBank/DDBJ databases">
        <authorList>
            <person name="Choi B."/>
        </authorList>
    </citation>
    <scope>NUCLEOTIDE SEQUENCE</scope>
    <source>
        <strain evidence="6">UMB0763</strain>
    </source>
</reference>
<dbReference type="Gene3D" id="3.90.70.10">
    <property type="entry name" value="Cysteine proteinases"/>
    <property type="match status" value="1"/>
</dbReference>
<dbReference type="GO" id="GO:0006508">
    <property type="term" value="P:proteolysis"/>
    <property type="evidence" value="ECO:0007669"/>
    <property type="project" value="UniProtKB-KW"/>
</dbReference>
<dbReference type="SUPFAM" id="SSF54001">
    <property type="entry name" value="Cysteine proteinases"/>
    <property type="match status" value="1"/>
</dbReference>
<dbReference type="GO" id="GO:0070005">
    <property type="term" value="F:cysteine-type aminopeptidase activity"/>
    <property type="evidence" value="ECO:0007669"/>
    <property type="project" value="InterPro"/>
</dbReference>
<dbReference type="InterPro" id="IPR038765">
    <property type="entry name" value="Papain-like_cys_pep_sf"/>
</dbReference>
<sequence>MATQSEQRGLTPASIATENEALLADRAFRIARNAVTTTGIDTVAVDRSVLRSIDSSVSTKVDDWAVANQKKSGRCWIFAGMNMLRAAIMKETKVKDFELSQTFVHFWDKWEKANYFLETMDKLRDREILDRTVAHLMQAPIEDGGQWNMLVALIEKYGIVPQYAMPETASSSDTRAMNRDLSTVLRRAAYALRNEESEQARTEVKRQALEDAYRILTIHLGTPPEEFTWQYRNKDNEFTRGGTMTPASFRDQYVTVNLDEYVCVVNDPRHAPKQMLTVEYLGNVVGAKPVTYLNAPVDVMKAAIQKTLNEGRSVWFGCDTTQQAERNSGVWDAHLLDYEGVYGVDLSMDKLARVLSGESLMTHAMVFTGVDETEDGTPRRWRVENSWGPDKAEKGFWTMNDSWFDEYVFAVAVHRDTLPEDYRAALGGEPIVLPVWDPMGALAY</sequence>
<accession>A0AAF0YTY8</accession>
<reference evidence="6" key="1">
    <citation type="submission" date="2017-12" db="EMBL/GenBank/DDBJ databases">
        <authorList>
            <person name="Thomas-White K."/>
            <person name="Wolfe A.J."/>
        </authorList>
    </citation>
    <scope>NUCLEOTIDE SEQUENCE</scope>
    <source>
        <strain evidence="6">UMB0763</strain>
    </source>
</reference>
<keyword evidence="4" id="KW-0031">Aminopeptidase</keyword>
<dbReference type="CDD" id="cd00585">
    <property type="entry name" value="Peptidase_C1B"/>
    <property type="match status" value="1"/>
</dbReference>
<dbReference type="InterPro" id="IPR004134">
    <property type="entry name" value="Peptidase_C1B"/>
</dbReference>
<dbReference type="GO" id="GO:0009636">
    <property type="term" value="P:response to toxic substance"/>
    <property type="evidence" value="ECO:0007669"/>
    <property type="project" value="TreeGrafter"/>
</dbReference>
<keyword evidence="2 4" id="KW-0378">Hydrolase</keyword>
<dbReference type="GO" id="GO:0043418">
    <property type="term" value="P:homocysteine catabolic process"/>
    <property type="evidence" value="ECO:0007669"/>
    <property type="project" value="TreeGrafter"/>
</dbReference>
<keyword evidence="1 4" id="KW-0645">Protease</keyword>
<comment type="similarity">
    <text evidence="4">Belongs to the peptidase C1 family.</text>
</comment>
<dbReference type="KEGG" id="cpyr:CYJ47_06065"/>
<dbReference type="EMBL" id="CP136958">
    <property type="protein sequence ID" value="WOT03314.1"/>
    <property type="molecule type" value="Genomic_DNA"/>
</dbReference>
<dbReference type="Pfam" id="PF03051">
    <property type="entry name" value="Peptidase_C1_2"/>
    <property type="match status" value="1"/>
</dbReference>
<dbReference type="PIRSF" id="PIRSF005700">
    <property type="entry name" value="PepC"/>
    <property type="match status" value="1"/>
</dbReference>
<dbReference type="PROSITE" id="PS00139">
    <property type="entry name" value="THIOL_PROTEASE_CYS"/>
    <property type="match status" value="1"/>
</dbReference>
<feature type="active site" evidence="5">
    <location>
        <position position="75"/>
    </location>
</feature>